<keyword evidence="2" id="KW-1133">Transmembrane helix</keyword>
<organism evidence="3 4">
    <name type="scientific">Antrihabitans stalactiti</name>
    <dbReference type="NCBI Taxonomy" id="2584121"/>
    <lineage>
        <taxon>Bacteria</taxon>
        <taxon>Bacillati</taxon>
        <taxon>Actinomycetota</taxon>
        <taxon>Actinomycetes</taxon>
        <taxon>Mycobacteriales</taxon>
        <taxon>Nocardiaceae</taxon>
        <taxon>Antrihabitans</taxon>
    </lineage>
</organism>
<keyword evidence="2" id="KW-0812">Transmembrane</keyword>
<evidence type="ECO:0000256" key="2">
    <source>
        <dbReference type="SAM" id="Phobius"/>
    </source>
</evidence>
<feature type="region of interest" description="Disordered" evidence="1">
    <location>
        <begin position="37"/>
        <end position="59"/>
    </location>
</feature>
<dbReference type="RefSeq" id="WP_169585688.1">
    <property type="nucleotide sequence ID" value="NZ_VCQU01000002.1"/>
</dbReference>
<dbReference type="Proteomes" id="UP000535543">
    <property type="component" value="Unassembled WGS sequence"/>
</dbReference>
<gene>
    <name evidence="3" type="ORF">FGL95_08030</name>
</gene>
<accession>A0A848KFK0</accession>
<proteinExistence type="predicted"/>
<sequence>MTPTDLRLPRPIGVRLGWVSLLLVGVSVLGWGIGATGSAEADPTATPTQSTTTTTTTVPTTTDAPAFDGRVSPCPSANGWRTASSGNGITATVYEYGPASVTVTVTSSGGDKSNTVLVVPGQSVVNIEFPDISASSVKNVIVHALGPGPLPIRCLLARSER</sequence>
<dbReference type="EMBL" id="VCQU01000002">
    <property type="protein sequence ID" value="NMN94980.1"/>
    <property type="molecule type" value="Genomic_DNA"/>
</dbReference>
<evidence type="ECO:0000313" key="4">
    <source>
        <dbReference type="Proteomes" id="UP000535543"/>
    </source>
</evidence>
<keyword evidence="4" id="KW-1185">Reference proteome</keyword>
<feature type="compositionally biased region" description="Low complexity" evidence="1">
    <location>
        <begin position="41"/>
        <end position="59"/>
    </location>
</feature>
<reference evidence="3 4" key="1">
    <citation type="submission" date="2019-05" db="EMBL/GenBank/DDBJ databases">
        <authorList>
            <person name="Lee S.D."/>
        </authorList>
    </citation>
    <scope>NUCLEOTIDE SEQUENCE [LARGE SCALE GENOMIC DNA]</scope>
    <source>
        <strain evidence="3 4">YC2-7</strain>
    </source>
</reference>
<feature type="transmembrane region" description="Helical" evidence="2">
    <location>
        <begin position="12"/>
        <end position="33"/>
    </location>
</feature>
<protein>
    <submittedName>
        <fullName evidence="3">Uncharacterized protein</fullName>
    </submittedName>
</protein>
<evidence type="ECO:0000256" key="1">
    <source>
        <dbReference type="SAM" id="MobiDB-lite"/>
    </source>
</evidence>
<keyword evidence="2" id="KW-0472">Membrane</keyword>
<comment type="caution">
    <text evidence="3">The sequence shown here is derived from an EMBL/GenBank/DDBJ whole genome shotgun (WGS) entry which is preliminary data.</text>
</comment>
<reference evidence="3 4" key="2">
    <citation type="submission" date="2020-06" db="EMBL/GenBank/DDBJ databases">
        <title>Antribacter stalactiti gen. nov., sp. nov., a new member of the family Nacardiaceae isolated from a cave.</title>
        <authorList>
            <person name="Kim I.S."/>
        </authorList>
    </citation>
    <scope>NUCLEOTIDE SEQUENCE [LARGE SCALE GENOMIC DNA]</scope>
    <source>
        <strain evidence="3 4">YC2-7</strain>
    </source>
</reference>
<evidence type="ECO:0000313" key="3">
    <source>
        <dbReference type="EMBL" id="NMN94980.1"/>
    </source>
</evidence>
<name>A0A848KFK0_9NOCA</name>
<dbReference type="AlphaFoldDB" id="A0A848KFK0"/>